<comment type="caution">
    <text evidence="1">The sequence shown here is derived from an EMBL/GenBank/DDBJ whole genome shotgun (WGS) entry which is preliminary data.</text>
</comment>
<name>A0A9X2GUR5_9ACTN</name>
<dbReference type="AlphaFoldDB" id="A0A9X2GUR5"/>
<sequence length="58" mass="5841">MEADGAGGFHVHTAAGDTLHTMGVIAASGSFGNPYVPALPGQDGYTGQALHVADYLPE</sequence>
<protein>
    <submittedName>
        <fullName evidence="1">Cation diffusion facilitator CzcD-associated flavoprotein CzcO</fullName>
    </submittedName>
</protein>
<organism evidence="1 2">
    <name type="scientific">Nonomuraea thailandensis</name>
    <dbReference type="NCBI Taxonomy" id="1188745"/>
    <lineage>
        <taxon>Bacteria</taxon>
        <taxon>Bacillati</taxon>
        <taxon>Actinomycetota</taxon>
        <taxon>Actinomycetes</taxon>
        <taxon>Streptosporangiales</taxon>
        <taxon>Streptosporangiaceae</taxon>
        <taxon>Nonomuraea</taxon>
    </lineage>
</organism>
<evidence type="ECO:0000313" key="2">
    <source>
        <dbReference type="Proteomes" id="UP001139648"/>
    </source>
</evidence>
<dbReference type="Proteomes" id="UP001139648">
    <property type="component" value="Unassembled WGS sequence"/>
</dbReference>
<dbReference type="EMBL" id="JAMZEB010000002">
    <property type="protein sequence ID" value="MCP2364159.1"/>
    <property type="molecule type" value="Genomic_DNA"/>
</dbReference>
<dbReference type="SUPFAM" id="SSF51905">
    <property type="entry name" value="FAD/NAD(P)-binding domain"/>
    <property type="match status" value="1"/>
</dbReference>
<keyword evidence="2" id="KW-1185">Reference proteome</keyword>
<accession>A0A9X2GUR5</accession>
<gene>
    <name evidence="1" type="ORF">HD597_011179</name>
</gene>
<dbReference type="InterPro" id="IPR036188">
    <property type="entry name" value="FAD/NAD-bd_sf"/>
</dbReference>
<reference evidence="1" key="1">
    <citation type="submission" date="2022-06" db="EMBL/GenBank/DDBJ databases">
        <title>Sequencing the genomes of 1000 actinobacteria strains.</title>
        <authorList>
            <person name="Klenk H.-P."/>
        </authorList>
    </citation>
    <scope>NUCLEOTIDE SEQUENCE</scope>
    <source>
        <strain evidence="1">DSM 46694</strain>
    </source>
</reference>
<evidence type="ECO:0000313" key="1">
    <source>
        <dbReference type="EMBL" id="MCP2364159.1"/>
    </source>
</evidence>
<proteinExistence type="predicted"/>
<dbReference type="Gene3D" id="3.50.50.60">
    <property type="entry name" value="FAD/NAD(P)-binding domain"/>
    <property type="match status" value="1"/>
</dbReference>